<dbReference type="EMBL" id="WIXE01023401">
    <property type="protein sequence ID" value="KAK5966552.1"/>
    <property type="molecule type" value="Genomic_DNA"/>
</dbReference>
<dbReference type="Gene3D" id="3.30.1370.10">
    <property type="entry name" value="K Homology domain, type 1"/>
    <property type="match status" value="3"/>
</dbReference>
<feature type="domain" description="K Homology" evidence="3">
    <location>
        <begin position="5"/>
        <end position="55"/>
    </location>
</feature>
<proteinExistence type="predicted"/>
<comment type="caution">
    <text evidence="4">The sequence shown here is derived from an EMBL/GenBank/DDBJ whole genome shotgun (WGS) entry which is preliminary data.</text>
</comment>
<accession>A0AAN8F358</accession>
<evidence type="ECO:0000313" key="5">
    <source>
        <dbReference type="Proteomes" id="UP001331761"/>
    </source>
</evidence>
<evidence type="ECO:0000259" key="3">
    <source>
        <dbReference type="Pfam" id="PF00013"/>
    </source>
</evidence>
<dbReference type="InterPro" id="IPR036612">
    <property type="entry name" value="KH_dom_type_1_sf"/>
</dbReference>
<dbReference type="Proteomes" id="UP001331761">
    <property type="component" value="Unassembled WGS sequence"/>
</dbReference>
<dbReference type="InterPro" id="IPR004088">
    <property type="entry name" value="KH_dom_type_1"/>
</dbReference>
<dbReference type="PANTHER" id="PTHR10627:SF31">
    <property type="entry name" value="DODECA-SATELLITE-BINDING PROTEIN 1, ISOFORM A"/>
    <property type="match status" value="1"/>
</dbReference>
<protein>
    <recommendedName>
        <fullName evidence="3">K Homology domain-containing protein</fullName>
    </recommendedName>
</protein>
<evidence type="ECO:0000256" key="2">
    <source>
        <dbReference type="PROSITE-ProRule" id="PRU00117"/>
    </source>
</evidence>
<dbReference type="GO" id="GO:0003729">
    <property type="term" value="F:mRNA binding"/>
    <property type="evidence" value="ECO:0007669"/>
    <property type="project" value="TreeGrafter"/>
</dbReference>
<reference evidence="4 5" key="1">
    <citation type="submission" date="2019-10" db="EMBL/GenBank/DDBJ databases">
        <title>Assembly and Annotation for the nematode Trichostrongylus colubriformis.</title>
        <authorList>
            <person name="Martin J."/>
        </authorList>
    </citation>
    <scope>NUCLEOTIDE SEQUENCE [LARGE SCALE GENOMIC DNA]</scope>
    <source>
        <strain evidence="4">G859</strain>
        <tissue evidence="4">Whole worm</tissue>
    </source>
</reference>
<dbReference type="Pfam" id="PF00013">
    <property type="entry name" value="KH_1"/>
    <property type="match status" value="1"/>
</dbReference>
<evidence type="ECO:0000313" key="4">
    <source>
        <dbReference type="EMBL" id="KAK5966552.1"/>
    </source>
</evidence>
<dbReference type="PROSITE" id="PS50084">
    <property type="entry name" value="KH_TYPE_1"/>
    <property type="match status" value="1"/>
</dbReference>
<sequence>MAIGKVKVHPTLHKHVIGRGGALISKSSDKTGVQIPIPNEQTNSVEIVVDGKKEEQRLQRLIIGTKGENIGNICEAHLNVVLSFSVVNKKSDVINTRGDKPKVDKKIREETQTRIDLPEGDSGGERITVTGKKANEAIDQLNKIQSELANIETVEVDIPVKVQARLLDNDSRLVSDIEEECSGAHIKFPADAPVVVPFLHAFFATRVNSY</sequence>
<keyword evidence="1" id="KW-0677">Repeat</keyword>
<dbReference type="SUPFAM" id="SSF54791">
    <property type="entry name" value="Eukaryotic type KH-domain (KH-domain type I)"/>
    <property type="match status" value="2"/>
</dbReference>
<organism evidence="4 5">
    <name type="scientific">Trichostrongylus colubriformis</name>
    <name type="common">Black scour worm</name>
    <dbReference type="NCBI Taxonomy" id="6319"/>
    <lineage>
        <taxon>Eukaryota</taxon>
        <taxon>Metazoa</taxon>
        <taxon>Ecdysozoa</taxon>
        <taxon>Nematoda</taxon>
        <taxon>Chromadorea</taxon>
        <taxon>Rhabditida</taxon>
        <taxon>Rhabditina</taxon>
        <taxon>Rhabditomorpha</taxon>
        <taxon>Strongyloidea</taxon>
        <taxon>Trichostrongylidae</taxon>
        <taxon>Trichostrongylus</taxon>
    </lineage>
</organism>
<evidence type="ECO:0000256" key="1">
    <source>
        <dbReference type="ARBA" id="ARBA00022737"/>
    </source>
</evidence>
<keyword evidence="2" id="KW-0694">RNA-binding</keyword>
<name>A0AAN8F358_TRICO</name>
<dbReference type="PANTHER" id="PTHR10627">
    <property type="entry name" value="SCP160"/>
    <property type="match status" value="1"/>
</dbReference>
<keyword evidence="5" id="KW-1185">Reference proteome</keyword>
<gene>
    <name evidence="4" type="ORF">GCK32_014311</name>
</gene>
<dbReference type="AlphaFoldDB" id="A0AAN8F358"/>